<accession>A0A561R349</accession>
<evidence type="ECO:0000313" key="8">
    <source>
        <dbReference type="Proteomes" id="UP000320653"/>
    </source>
</evidence>
<dbReference type="PANTHER" id="PTHR30086">
    <property type="entry name" value="ARGININE EXPORTER PROTEIN ARGO"/>
    <property type="match status" value="1"/>
</dbReference>
<keyword evidence="8" id="KW-1185">Reference proteome</keyword>
<feature type="transmembrane region" description="Helical" evidence="6">
    <location>
        <begin position="124"/>
        <end position="144"/>
    </location>
</feature>
<sequence>MQGSTTDMTYTENLWLFFTLLFGIIVVPGMDMIFVLANSLSRGRAAGLAATAGIMAGGLVHSLYGAIGVGLLASLVPFLFKPLLVAGALYMAWIGLTLMRSAITVSDVGPAATHDRWQAFRRGALTCLANPKAYLFMLAIYPQFLRPDFGPLAPQAAVMAAMTAGTQLAVYGGLALAAGRARAALVGNDSATIWVGRIAGLLLLLVSLATLWEALMR</sequence>
<organism evidence="7 8">
    <name type="scientific">Neorhizobium alkalisoli</name>
    <dbReference type="NCBI Taxonomy" id="528178"/>
    <lineage>
        <taxon>Bacteria</taxon>
        <taxon>Pseudomonadati</taxon>
        <taxon>Pseudomonadota</taxon>
        <taxon>Alphaproteobacteria</taxon>
        <taxon>Hyphomicrobiales</taxon>
        <taxon>Rhizobiaceae</taxon>
        <taxon>Rhizobium/Agrobacterium group</taxon>
        <taxon>Neorhizobium</taxon>
    </lineage>
</organism>
<proteinExistence type="predicted"/>
<dbReference type="GO" id="GO:0005886">
    <property type="term" value="C:plasma membrane"/>
    <property type="evidence" value="ECO:0007669"/>
    <property type="project" value="UniProtKB-SubCell"/>
</dbReference>
<keyword evidence="3 6" id="KW-0812">Transmembrane</keyword>
<gene>
    <name evidence="7" type="ORF">FHW37_102659</name>
</gene>
<evidence type="ECO:0000256" key="2">
    <source>
        <dbReference type="ARBA" id="ARBA00022475"/>
    </source>
</evidence>
<evidence type="ECO:0000256" key="5">
    <source>
        <dbReference type="ARBA" id="ARBA00023136"/>
    </source>
</evidence>
<feature type="transmembrane region" description="Helical" evidence="6">
    <location>
        <begin position="156"/>
        <end position="179"/>
    </location>
</feature>
<dbReference type="EMBL" id="VIWP01000002">
    <property type="protein sequence ID" value="TWF57019.1"/>
    <property type="molecule type" value="Genomic_DNA"/>
</dbReference>
<feature type="transmembrane region" description="Helical" evidence="6">
    <location>
        <begin position="48"/>
        <end position="76"/>
    </location>
</feature>
<dbReference type="PANTHER" id="PTHR30086:SF20">
    <property type="entry name" value="ARGININE EXPORTER PROTEIN ARGO-RELATED"/>
    <property type="match status" value="1"/>
</dbReference>
<comment type="caution">
    <text evidence="7">The sequence shown here is derived from an EMBL/GenBank/DDBJ whole genome shotgun (WGS) entry which is preliminary data.</text>
</comment>
<dbReference type="InterPro" id="IPR001123">
    <property type="entry name" value="LeuE-type"/>
</dbReference>
<evidence type="ECO:0000256" key="6">
    <source>
        <dbReference type="SAM" id="Phobius"/>
    </source>
</evidence>
<keyword evidence="2" id="KW-1003">Cell membrane</keyword>
<dbReference type="AlphaFoldDB" id="A0A561R349"/>
<feature type="transmembrane region" description="Helical" evidence="6">
    <location>
        <begin position="82"/>
        <end position="103"/>
    </location>
</feature>
<comment type="subcellular location">
    <subcellularLocation>
        <location evidence="1">Cell membrane</location>
        <topology evidence="1">Multi-pass membrane protein</topology>
    </subcellularLocation>
</comment>
<evidence type="ECO:0000256" key="3">
    <source>
        <dbReference type="ARBA" id="ARBA00022692"/>
    </source>
</evidence>
<evidence type="ECO:0000313" key="7">
    <source>
        <dbReference type="EMBL" id="TWF57019.1"/>
    </source>
</evidence>
<evidence type="ECO:0000256" key="1">
    <source>
        <dbReference type="ARBA" id="ARBA00004651"/>
    </source>
</evidence>
<name>A0A561R349_9HYPH</name>
<feature type="transmembrane region" description="Helical" evidence="6">
    <location>
        <begin position="191"/>
        <end position="212"/>
    </location>
</feature>
<dbReference type="Pfam" id="PF01810">
    <property type="entry name" value="LysE"/>
    <property type="match status" value="1"/>
</dbReference>
<protein>
    <submittedName>
        <fullName evidence="7">Threonine/homoserine/homoserine lactone efflux protein</fullName>
    </submittedName>
</protein>
<reference evidence="7 8" key="1">
    <citation type="submission" date="2019-06" db="EMBL/GenBank/DDBJ databases">
        <title>Sorghum-associated microbial communities from plants grown in Nebraska, USA.</title>
        <authorList>
            <person name="Schachtman D."/>
        </authorList>
    </citation>
    <scope>NUCLEOTIDE SEQUENCE [LARGE SCALE GENOMIC DNA]</scope>
    <source>
        <strain evidence="7 8">1225</strain>
    </source>
</reference>
<dbReference type="Proteomes" id="UP000320653">
    <property type="component" value="Unassembled WGS sequence"/>
</dbReference>
<keyword evidence="5 6" id="KW-0472">Membrane</keyword>
<evidence type="ECO:0000256" key="4">
    <source>
        <dbReference type="ARBA" id="ARBA00022989"/>
    </source>
</evidence>
<keyword evidence="4 6" id="KW-1133">Transmembrane helix</keyword>
<feature type="transmembrane region" description="Helical" evidence="6">
    <location>
        <begin position="14"/>
        <end position="36"/>
    </location>
</feature>
<dbReference type="GO" id="GO:0015171">
    <property type="term" value="F:amino acid transmembrane transporter activity"/>
    <property type="evidence" value="ECO:0007669"/>
    <property type="project" value="TreeGrafter"/>
</dbReference>